<accession>A0ACC0TX61</accession>
<comment type="caution">
    <text evidence="1">The sequence shown here is derived from an EMBL/GenBank/DDBJ whole genome shotgun (WGS) entry which is preliminary data.</text>
</comment>
<proteinExistence type="predicted"/>
<evidence type="ECO:0000313" key="1">
    <source>
        <dbReference type="EMBL" id="KAI9451773.1"/>
    </source>
</evidence>
<sequence length="197" mass="22622">MCAHLLLSLPLLSLPLGLVSRAVHRTVLWYKGPDGLRLQSSVMERDCVSATRENPLYSHCRREQRGNKGRCILRGLGMDVCDHGIEATWEMKQNETKLRKGMVGGSNEWALVSVAEMPRRGGVRVQASVRVHGSVRGGAGVYVGGKRRRVWRCLRVTWWWKKGGCWVHMLGIRWYHRQRWRRGSIPWAVIIRETTIK</sequence>
<dbReference type="EMBL" id="JAGFNK010000360">
    <property type="protein sequence ID" value="KAI9451773.1"/>
    <property type="molecule type" value="Genomic_DNA"/>
</dbReference>
<evidence type="ECO:0000313" key="2">
    <source>
        <dbReference type="Proteomes" id="UP001207468"/>
    </source>
</evidence>
<organism evidence="1 2">
    <name type="scientific">Russula earlei</name>
    <dbReference type="NCBI Taxonomy" id="71964"/>
    <lineage>
        <taxon>Eukaryota</taxon>
        <taxon>Fungi</taxon>
        <taxon>Dikarya</taxon>
        <taxon>Basidiomycota</taxon>
        <taxon>Agaricomycotina</taxon>
        <taxon>Agaricomycetes</taxon>
        <taxon>Russulales</taxon>
        <taxon>Russulaceae</taxon>
        <taxon>Russula</taxon>
    </lineage>
</organism>
<reference evidence="1" key="1">
    <citation type="submission" date="2021-03" db="EMBL/GenBank/DDBJ databases">
        <title>Evolutionary priming and transition to the ectomycorrhizal habit in an iconic lineage of mushroom-forming fungi: is preadaptation a requirement?</title>
        <authorList>
            <consortium name="DOE Joint Genome Institute"/>
            <person name="Looney B.P."/>
            <person name="Miyauchi S."/>
            <person name="Morin E."/>
            <person name="Drula E."/>
            <person name="Courty P.E."/>
            <person name="Chicoki N."/>
            <person name="Fauchery L."/>
            <person name="Kohler A."/>
            <person name="Kuo A."/>
            <person name="LaButti K."/>
            <person name="Pangilinan J."/>
            <person name="Lipzen A."/>
            <person name="Riley R."/>
            <person name="Andreopoulos W."/>
            <person name="He G."/>
            <person name="Johnson J."/>
            <person name="Barry K.W."/>
            <person name="Grigoriev I.V."/>
            <person name="Nagy L."/>
            <person name="Hibbett D."/>
            <person name="Henrissat B."/>
            <person name="Matheny P.B."/>
            <person name="Labbe J."/>
            <person name="Martin A.F."/>
        </authorList>
    </citation>
    <scope>NUCLEOTIDE SEQUENCE</scope>
    <source>
        <strain evidence="1">BPL698</strain>
    </source>
</reference>
<keyword evidence="2" id="KW-1185">Reference proteome</keyword>
<protein>
    <submittedName>
        <fullName evidence="1">Uncharacterized protein</fullName>
    </submittedName>
</protein>
<name>A0ACC0TX61_9AGAM</name>
<gene>
    <name evidence="1" type="ORF">F5148DRAFT_1333018</name>
</gene>
<dbReference type="Proteomes" id="UP001207468">
    <property type="component" value="Unassembled WGS sequence"/>
</dbReference>